<feature type="domain" description="Bacterial bifunctional deaminase-reductase C-terminal" evidence="5">
    <location>
        <begin position="30"/>
        <end position="199"/>
    </location>
</feature>
<dbReference type="PANTHER" id="PTHR38011:SF7">
    <property type="entry name" value="2,5-DIAMINO-6-RIBOSYLAMINO-4(3H)-PYRIMIDINONE 5'-PHOSPHATE REDUCTASE"/>
    <property type="match status" value="1"/>
</dbReference>
<evidence type="ECO:0000256" key="2">
    <source>
        <dbReference type="ARBA" id="ARBA00022857"/>
    </source>
</evidence>
<evidence type="ECO:0000256" key="4">
    <source>
        <dbReference type="SAM" id="MobiDB-lite"/>
    </source>
</evidence>
<comment type="pathway">
    <text evidence="1">Cofactor biosynthesis; riboflavin biosynthesis.</text>
</comment>
<dbReference type="EMBL" id="CAFBLP010000063">
    <property type="protein sequence ID" value="CAB4885808.1"/>
    <property type="molecule type" value="Genomic_DNA"/>
</dbReference>
<protein>
    <submittedName>
        <fullName evidence="6">Unannotated protein</fullName>
    </submittedName>
</protein>
<dbReference type="Gene3D" id="3.40.430.10">
    <property type="entry name" value="Dihydrofolate Reductase, subunit A"/>
    <property type="match status" value="1"/>
</dbReference>
<dbReference type="InterPro" id="IPR024072">
    <property type="entry name" value="DHFR-like_dom_sf"/>
</dbReference>
<dbReference type="AlphaFoldDB" id="A0A6J7EWE0"/>
<dbReference type="Pfam" id="PF01872">
    <property type="entry name" value="RibD_C"/>
    <property type="match status" value="1"/>
</dbReference>
<gene>
    <name evidence="6" type="ORF">UFOPK3376_02192</name>
</gene>
<keyword evidence="2" id="KW-0521">NADP</keyword>
<feature type="region of interest" description="Disordered" evidence="4">
    <location>
        <begin position="1"/>
        <end position="22"/>
    </location>
</feature>
<keyword evidence="3" id="KW-0560">Oxidoreductase</keyword>
<dbReference type="GO" id="GO:0008703">
    <property type="term" value="F:5-amino-6-(5-phosphoribosylamino)uracil reductase activity"/>
    <property type="evidence" value="ECO:0007669"/>
    <property type="project" value="InterPro"/>
</dbReference>
<dbReference type="InterPro" id="IPR002734">
    <property type="entry name" value="RibDG_C"/>
</dbReference>
<name>A0A6J7EWE0_9ZZZZ</name>
<dbReference type="GO" id="GO:0009231">
    <property type="term" value="P:riboflavin biosynthetic process"/>
    <property type="evidence" value="ECO:0007669"/>
    <property type="project" value="InterPro"/>
</dbReference>
<evidence type="ECO:0000256" key="3">
    <source>
        <dbReference type="ARBA" id="ARBA00023002"/>
    </source>
</evidence>
<dbReference type="InterPro" id="IPR050765">
    <property type="entry name" value="Riboflavin_Biosynth_HTPR"/>
</dbReference>
<dbReference type="SUPFAM" id="SSF53597">
    <property type="entry name" value="Dihydrofolate reductase-like"/>
    <property type="match status" value="1"/>
</dbReference>
<accession>A0A6J7EWE0</accession>
<organism evidence="6">
    <name type="scientific">freshwater metagenome</name>
    <dbReference type="NCBI Taxonomy" id="449393"/>
    <lineage>
        <taxon>unclassified sequences</taxon>
        <taxon>metagenomes</taxon>
        <taxon>ecological metagenomes</taxon>
    </lineage>
</organism>
<reference evidence="6" key="1">
    <citation type="submission" date="2020-05" db="EMBL/GenBank/DDBJ databases">
        <authorList>
            <person name="Chiriac C."/>
            <person name="Salcher M."/>
            <person name="Ghai R."/>
            <person name="Kavagutti S V."/>
        </authorList>
    </citation>
    <scope>NUCLEOTIDE SEQUENCE</scope>
</reference>
<evidence type="ECO:0000313" key="6">
    <source>
        <dbReference type="EMBL" id="CAB4885808.1"/>
    </source>
</evidence>
<sequence>MQRLYPLPAGPTTAAESYGVARPSGPQGRPWIATCMISSIDGSTVLAGVSGGLSSSADRDVLLTLRLIADMVIVGAGTVRSESYGKPTKAGQRIGVVSNTGNVDTSTSLFTSGAGFLILPENAPPTSVESVRAGIDEVDLAAAVRALPGRPRFVHAEGGPSLNGTLASADLIDEINLTTSPQVIGGSGPRLMSNAPDLMQPFRLVHLLEDNGFIFSRYVRQSTGIA</sequence>
<proteinExistence type="predicted"/>
<dbReference type="PANTHER" id="PTHR38011">
    <property type="entry name" value="DIHYDROFOLATE REDUCTASE FAMILY PROTEIN (AFU_ORTHOLOGUE AFUA_8G06820)"/>
    <property type="match status" value="1"/>
</dbReference>
<evidence type="ECO:0000259" key="5">
    <source>
        <dbReference type="Pfam" id="PF01872"/>
    </source>
</evidence>
<evidence type="ECO:0000256" key="1">
    <source>
        <dbReference type="ARBA" id="ARBA00005104"/>
    </source>
</evidence>